<feature type="region of interest" description="Disordered" evidence="5">
    <location>
        <begin position="689"/>
        <end position="717"/>
    </location>
</feature>
<dbReference type="Gene3D" id="3.30.420.10">
    <property type="entry name" value="Ribonuclease H-like superfamily/Ribonuclease H"/>
    <property type="match status" value="1"/>
</dbReference>
<gene>
    <name evidence="8" type="ORF">AK812_SmicGene7481</name>
</gene>
<evidence type="ECO:0000256" key="5">
    <source>
        <dbReference type="SAM" id="MobiDB-lite"/>
    </source>
</evidence>
<feature type="region of interest" description="Disordered" evidence="5">
    <location>
        <begin position="379"/>
        <end position="452"/>
    </location>
</feature>
<dbReference type="InterPro" id="IPR012337">
    <property type="entry name" value="RNaseH-like_sf"/>
</dbReference>
<protein>
    <recommendedName>
        <fullName evidence="7">Integrase catalytic domain-containing protein</fullName>
    </recommendedName>
</protein>
<dbReference type="InterPro" id="IPR036770">
    <property type="entry name" value="Ankyrin_rpt-contain_sf"/>
</dbReference>
<feature type="region of interest" description="Disordered" evidence="5">
    <location>
        <begin position="1201"/>
        <end position="1272"/>
    </location>
</feature>
<feature type="compositionally biased region" description="Polar residues" evidence="5">
    <location>
        <begin position="276"/>
        <end position="290"/>
    </location>
</feature>
<feature type="transmembrane region" description="Helical" evidence="6">
    <location>
        <begin position="3527"/>
        <end position="3545"/>
    </location>
</feature>
<keyword evidence="4 6" id="KW-0472">Membrane</keyword>
<feature type="transmembrane region" description="Helical" evidence="6">
    <location>
        <begin position="3468"/>
        <end position="3488"/>
    </location>
</feature>
<dbReference type="EMBL" id="LSRX01000106">
    <property type="protein sequence ID" value="OLQ08976.1"/>
    <property type="molecule type" value="Genomic_DNA"/>
</dbReference>
<feature type="region of interest" description="Disordered" evidence="5">
    <location>
        <begin position="1324"/>
        <end position="1383"/>
    </location>
</feature>
<dbReference type="Gene3D" id="1.25.40.20">
    <property type="entry name" value="Ankyrin repeat-containing domain"/>
    <property type="match status" value="1"/>
</dbReference>
<feature type="transmembrane region" description="Helical" evidence="6">
    <location>
        <begin position="3435"/>
        <end position="3456"/>
    </location>
</feature>
<dbReference type="InterPro" id="IPR036397">
    <property type="entry name" value="RNaseH_sf"/>
</dbReference>
<evidence type="ECO:0000256" key="2">
    <source>
        <dbReference type="ARBA" id="ARBA00022692"/>
    </source>
</evidence>
<feature type="transmembrane region" description="Helical" evidence="6">
    <location>
        <begin position="3500"/>
        <end position="3520"/>
    </location>
</feature>
<feature type="transmembrane region" description="Helical" evidence="6">
    <location>
        <begin position="3374"/>
        <end position="3397"/>
    </location>
</feature>
<organism evidence="8 9">
    <name type="scientific">Symbiodinium microadriaticum</name>
    <name type="common">Dinoflagellate</name>
    <name type="synonym">Zooxanthella microadriatica</name>
    <dbReference type="NCBI Taxonomy" id="2951"/>
    <lineage>
        <taxon>Eukaryota</taxon>
        <taxon>Sar</taxon>
        <taxon>Alveolata</taxon>
        <taxon>Dinophyceae</taxon>
        <taxon>Suessiales</taxon>
        <taxon>Symbiodiniaceae</taxon>
        <taxon>Symbiodinium</taxon>
    </lineage>
</organism>
<evidence type="ECO:0000256" key="4">
    <source>
        <dbReference type="ARBA" id="ARBA00023136"/>
    </source>
</evidence>
<accession>A0A1Q9ENF5</accession>
<feature type="compositionally biased region" description="Low complexity" evidence="5">
    <location>
        <begin position="3676"/>
        <end position="3691"/>
    </location>
</feature>
<reference evidence="8 9" key="1">
    <citation type="submission" date="2016-02" db="EMBL/GenBank/DDBJ databases">
        <title>Genome analysis of coral dinoflagellate symbionts highlights evolutionary adaptations to a symbiotic lifestyle.</title>
        <authorList>
            <person name="Aranda M."/>
            <person name="Li Y."/>
            <person name="Liew Y.J."/>
            <person name="Baumgarten S."/>
            <person name="Simakov O."/>
            <person name="Wilson M."/>
            <person name="Piel J."/>
            <person name="Ashoor H."/>
            <person name="Bougouffa S."/>
            <person name="Bajic V.B."/>
            <person name="Ryu T."/>
            <person name="Ravasi T."/>
            <person name="Bayer T."/>
            <person name="Micklem G."/>
            <person name="Kim H."/>
            <person name="Bhak J."/>
            <person name="Lajeunesse T.C."/>
            <person name="Voolstra C.R."/>
        </authorList>
    </citation>
    <scope>NUCLEOTIDE SEQUENCE [LARGE SCALE GENOMIC DNA]</scope>
    <source>
        <strain evidence="8 9">CCMP2467</strain>
    </source>
</reference>
<comment type="caution">
    <text evidence="8">The sequence shown here is derived from an EMBL/GenBank/DDBJ whole genome shotgun (WGS) entry which is preliminary data.</text>
</comment>
<feature type="region of interest" description="Disordered" evidence="5">
    <location>
        <begin position="255"/>
        <end position="306"/>
    </location>
</feature>
<dbReference type="PROSITE" id="PS50994">
    <property type="entry name" value="INTEGRASE"/>
    <property type="match status" value="1"/>
</dbReference>
<dbReference type="GO" id="GO:0015074">
    <property type="term" value="P:DNA integration"/>
    <property type="evidence" value="ECO:0007669"/>
    <property type="project" value="InterPro"/>
</dbReference>
<proteinExistence type="predicted"/>
<name>A0A1Q9ENF5_SYMMI</name>
<comment type="subcellular location">
    <subcellularLocation>
        <location evidence="1">Membrane</location>
        <topology evidence="1">Multi-pass membrane protein</topology>
    </subcellularLocation>
</comment>
<dbReference type="Pfam" id="PF00520">
    <property type="entry name" value="Ion_trans"/>
    <property type="match status" value="1"/>
</dbReference>
<dbReference type="SUPFAM" id="SSF48403">
    <property type="entry name" value="Ankyrin repeat"/>
    <property type="match status" value="1"/>
</dbReference>
<feature type="compositionally biased region" description="Low complexity" evidence="5">
    <location>
        <begin position="393"/>
        <end position="409"/>
    </location>
</feature>
<dbReference type="GO" id="GO:0003676">
    <property type="term" value="F:nucleic acid binding"/>
    <property type="evidence" value="ECO:0007669"/>
    <property type="project" value="InterPro"/>
</dbReference>
<evidence type="ECO:0000259" key="7">
    <source>
        <dbReference type="PROSITE" id="PS50994"/>
    </source>
</evidence>
<dbReference type="Proteomes" id="UP000186817">
    <property type="component" value="Unassembled WGS sequence"/>
</dbReference>
<evidence type="ECO:0000256" key="1">
    <source>
        <dbReference type="ARBA" id="ARBA00004141"/>
    </source>
</evidence>
<feature type="transmembrane region" description="Helical" evidence="6">
    <location>
        <begin position="3328"/>
        <end position="3353"/>
    </location>
</feature>
<evidence type="ECO:0000313" key="8">
    <source>
        <dbReference type="EMBL" id="OLQ08976.1"/>
    </source>
</evidence>
<feature type="compositionally biased region" description="Basic and acidic residues" evidence="5">
    <location>
        <begin position="992"/>
        <end position="1004"/>
    </location>
</feature>
<evidence type="ECO:0000313" key="9">
    <source>
        <dbReference type="Proteomes" id="UP000186817"/>
    </source>
</evidence>
<dbReference type="InterPro" id="IPR001584">
    <property type="entry name" value="Integrase_cat-core"/>
</dbReference>
<feature type="region of interest" description="Disordered" evidence="5">
    <location>
        <begin position="3661"/>
        <end position="3705"/>
    </location>
</feature>
<keyword evidence="3 6" id="KW-1133">Transmembrane helix</keyword>
<dbReference type="SUPFAM" id="SSF53098">
    <property type="entry name" value="Ribonuclease H-like"/>
    <property type="match status" value="1"/>
</dbReference>
<feature type="region of interest" description="Disordered" evidence="5">
    <location>
        <begin position="988"/>
        <end position="1010"/>
    </location>
</feature>
<feature type="compositionally biased region" description="Basic residues" evidence="5">
    <location>
        <begin position="413"/>
        <end position="424"/>
    </location>
</feature>
<feature type="compositionally biased region" description="Basic and acidic residues" evidence="5">
    <location>
        <begin position="255"/>
        <end position="273"/>
    </location>
</feature>
<feature type="domain" description="Integrase catalytic" evidence="7">
    <location>
        <begin position="1748"/>
        <end position="1913"/>
    </location>
</feature>
<keyword evidence="2 6" id="KW-0812">Transmembrane</keyword>
<evidence type="ECO:0000256" key="3">
    <source>
        <dbReference type="ARBA" id="ARBA00022989"/>
    </source>
</evidence>
<dbReference type="OrthoDB" id="10278222at2759"/>
<evidence type="ECO:0000256" key="6">
    <source>
        <dbReference type="SAM" id="Phobius"/>
    </source>
</evidence>
<keyword evidence="9" id="KW-1185">Reference proteome</keyword>
<sequence length="3705" mass="410111">MEVYKALAANPGLLDLLRTSTPAPTSDDPQNELLNLIHKGSAESLSETVHSDRSDHSLESAMGKLCIDRDSPADQEDGVLLTQPDDTLWDASTEQLVQQSVVEATKQDPAIVEKPVVEATKQVPATVKKSVVEGTQVPTTVEKPAVDQATQAVQPNPEQGPPTPMAVDEKPVVEATQIPTTVEKPVVDQATRAVQPNPEQGPTPMAVDEKPVVEPTQIPTTVEKPVVDQAMKQAVDPNPEQGPAPMAVDPLQVKIEPKPREKVTFTPQQERDPGSLSDSGYVSGPTSDNETAPKVGNASVQKPSSQLTEQDLLDKYHNDWDIVEDIVHKKDLVLYYCWDSTADVNENIADTSMAVQREGKIDAEYARDLMSNPQALAPVSPQLLDRPPALFDAPSAASTPGPSASAAESNGKGRGKGKSRKTKKDKNAAATETNDENREQPKTKTAKQAAKQAMKSAADMVLECKSWASTLKEPGNLKEAILRDTEQFEGRLEESRKLVGALARGDADEQLTKCTTDLQAVIAQYKDLYYITVPIKDLHSANRKAKTTARAVHTPVGISGDDTQYTLGGAKVIVMLLSYILHEPGPLETSRFPWFVLRHEWSLGSETLDMPLRILAWSLNVAYSGVYPSTGPLGEGLSEARKKKMGKSLGQFALVEVRGDWKYHYEELIKLGDAALRAYRGLARLHSRRGPRGVHMAGQGSDEESSEDDRNADQDEDDRACIVSEEVASSLHEAYMAHQSAKSKYQQGLRGRGFDEQAQKERAADRLRKAKERSYCSACKKKGHWHKDPECPLNKQKNVHYSQSVEVRHVHVCTVLFNEARPNENEKWLMITDTACASTVVGHPWLMDYVDYADAHGIPYHFGDDKETFKFGASRVYPSEFSAWLTLCLGGAWAVVRTSVVGCDVLFLLGKPALKALGARIDLGDGKIDFTSGHPAVCVVPEIEAQAPDVSWDALLQTQPAAENGGVHILKPAPFEAYTACIGEGSGSKAAEQQREKQEQEKQQAKQQQEQQLAAQQATAQKTYKDQQPRREQLFFEKRLSPELRDVLSSPSLCVDAFLAWWKTTKGTKDFWLETPDEMIRIHLVSRRSVFNPEHWNTNSEPLKLKLLESLGDCRTSERIPCHGPPGVTVDADQLWRGQAQGKLHSLWVGRSRFPKRSSSSRALTVHSASLHGLVAGAMVDEEGPVAEGAGLVRHRAAPFVDGGRAEGDGSRATGRTQERGDCAEGSLSDVAGGAKARSREGQPDAATEGDAGSLDQDAPGPGGGTGRHAFGRHKGWSYNQIPPEYLNWAVDEVARSGSPSEDLQRMATWWRENRNKTVAKAQHRGLLEEDPEKQATRPPPATAASRGTRSERSWVGWERVDAASPSPSPRQRRSGGQTTKEEIQDEIKNLEARMNKLKEHAATLEEEHPRARWLDNDKKHQLRQKARQLDKAFQEAIRVYHAVCREACNRAHQCEEVVWGTRPALFEIGGPNLMVTEAFKEASLPYVEPLVCPEGLEDKYLNTAAPDKDAVVNQVVLEEPGLAWMCPAPLLWNEDNSSNKEEKRRCRAMARLVAEIFEIQSASGRQAVVTHPVGSGLWEQAALSKLCSQWDTYVFYYDLEAFGDDVRAENIRMRAVTTHRSIAEALAFQSDRSQHVGGWNASRGFRDGQVPKHFGRMVVEVAVVTKEKEPSAAYCSDSTAPFEAYTGEAGGEGARDSHLEEHGAGVISFDPRVPHLKLSGASTEAIKAAKTLRCRTCQTCSRPSSARPAKPVPVLDFNDVLGIDVVHLDDVLGKKHLALSMVDYASTYHVVVSLVDTKAATITEVVRKHWIAWAGPPRAFALDLDSGFKDVFDELCSQCNAYMSHAAGQAHWQHGLVERRNGVWKAIWEKVVEDRTIVEYEVDWGIDAVNNAKNLLRNKDGYSPRQWVFGVNPRLLGDVADEPHSLASMGAISTDAKLQRQNSIRQGARMAFLQVQTDQALQRSLLHRSRVKKTHYDCGDLVYIYRERRPSKNKRAIKTWLGPCTVIGTEGQNLWVSRGGRCLLCAPEHVRPAEPEELGELLKVKASLDNIQELVDGKGVKDVAFEADEVANPQATDEEPADDEVMEELFGDFVPDQGGAGQGEVIQMENMDWEELTRERRRKCLDDVPFQMKKAKTQHSVLFGKTARTEDTREKQLDLELPWSAIDPADREAFAKAEAKQWAEHLQFKAVRVLSAEETAMVRQTVPKERILSSRFAYKDKNRPQRRQNPDLPVKAKARLCIGGHRDPDLGQERLAVDAPTATKVSTMAGIQLAMANGWAGTCVFGLSTSPRLWYEKLAGDLRSLEVNTGGDTVTVEESPIDPCAFVLVRNQKETCGVLEAHVDDLILWTEPALQSEVEAGLSKLFPISDWERTNFTYVGNEYVRESDGYLIRQREYAYNRLKEIDIPKGANSDEVASSELVADNRTAVGALSWLAKETRPDLGCVANMAQVRQNRPSVKDIRDTNHAIKQAKEFAEEGVRVKQIPLTSMALVVFHDAAWGNAELEDPDLEWEAGMRVASQIGYLVCAVDKVCLGQRPGDLSVLGWKSHACRRVCRSTFAGETMAACEGMEAAVHFRAQLLALWTRRLVPEGEAAKMIPVHAVTDCKSLFDYVHRCGAPKATADRRLVIDLASLRQIFLNEARGVWHQTRGNEAPTVDSPLSIPFHWVPSELQLSDVLTKPMKCHKWWESIRRSFFLELTSVADAAWMWALHEAAFDEMLVSWGLSSASLRDDVSRQCAAWAKQLSEFFSLDTVVTIPWEVSGIGAGSMAASSNMGTDPESLLAQDVEKGRCEAFKDSRKSRGTMSLSPLSGISEEQETDEVLAKFGMVRFSWNNRLCRGTDFHKDVLDNKHERVLRQLDQGQAHLEDCFAYTTKFNGKAQICTGMAIHLAASRGHTLLVETLLDRRASVESKICRDGRDTYDVIHAAVFKEGRGGSSDIITLLCSRGANIDSENANMPSSLHLAFQTGNMATIRAVRHARKMRSLANENRELEEGEVDFDANARLATPLELGIQWGKMNKEALAEAAPPHISSLKVFIHRAPECIPMFMSRLRDTNRMGCRNEELSKRLADELTHKDIARLLRDCPEAAVALLNGVTAKPFVASEGWHPLPSRVSFAARSPIVRLLKSFFPTRRFLCFYETECSWSYDDHAYEAPAWHTKITKVKEPPCVDASIQVCYIPNIISANNFAALVSCTGGEDPALFLYDSVAVRAAVSYTFWNGAIWVDVLQFLISFWGLTLLVLETCFKHEAAVGKTMDDLDWQMNEGVFQPSFVAQGDRNGVVADWIIAKGMVDLLLEVAQFCGCCMIGEVSSYLNLGNVWDLSRSIIPIMLLFFHDSRFLNLLIVLIYWMRLLEGVTYSEKIGHALLPLQKLASGLLPAMTFTLVGFCALTHAMYTVQVEANHLWPDTLFDTFTTLITQGLPEKPPDDILELLVLYGGVLFFSVFVLNIFIGVIGEQYSKEKDQVGLMFIRVRASSCLTYLLRIHVFPCNLVTSTTAAIVGGVCVFSTLTLQVLALFFGRQLPGLLQLLAFVACQVITFIATIQCKGSDSPWMYRTWCQSQASSTSSASVDSSGYVPVGTRNGAGKRRYLWICEPRDLEIMHPNGGKESSAPSRASQSMFFDDADKMLRSSTAGLEDLGRYELALMMLDDVREKLEDAKDLLERGPSTRSRRNTSPAPTLLTSTPFAAADVRKADGDEMAGLP</sequence>
<feature type="region of interest" description="Disordered" evidence="5">
    <location>
        <begin position="190"/>
        <end position="212"/>
    </location>
</feature>
<dbReference type="InterPro" id="IPR005821">
    <property type="entry name" value="Ion_trans_dom"/>
</dbReference>